<dbReference type="Proteomes" id="UP001596442">
    <property type="component" value="Unassembled WGS sequence"/>
</dbReference>
<evidence type="ECO:0000313" key="3">
    <source>
        <dbReference type="EMBL" id="MFC6753174.1"/>
    </source>
</evidence>
<sequence>MTDVSDERGGDRTERRVCRVSGREQGLVGKYDIYLSRQAFREMARDMGFEKYD</sequence>
<evidence type="ECO:0000256" key="2">
    <source>
        <dbReference type="ARBA" id="ARBA00023274"/>
    </source>
</evidence>
<dbReference type="RefSeq" id="WP_379780557.1">
    <property type="nucleotide sequence ID" value="NZ_JBHSWW010000069.1"/>
</dbReference>
<dbReference type="EMBL" id="JBHSWW010000069">
    <property type="protein sequence ID" value="MFC6753174.1"/>
    <property type="molecule type" value="Genomic_DNA"/>
</dbReference>
<organism evidence="3 4">
    <name type="scientific">Halorubrum tibetense</name>
    <dbReference type="NCBI Taxonomy" id="175631"/>
    <lineage>
        <taxon>Archaea</taxon>
        <taxon>Methanobacteriati</taxon>
        <taxon>Methanobacteriota</taxon>
        <taxon>Stenosarchaea group</taxon>
        <taxon>Halobacteria</taxon>
        <taxon>Halobacteriales</taxon>
        <taxon>Haloferacaceae</taxon>
        <taxon>Halorubrum</taxon>
    </lineage>
</organism>
<evidence type="ECO:0000313" key="4">
    <source>
        <dbReference type="Proteomes" id="UP001596442"/>
    </source>
</evidence>
<keyword evidence="4" id="KW-1185">Reference proteome</keyword>
<reference evidence="3 4" key="1">
    <citation type="journal article" date="2019" name="Int. J. Syst. Evol. Microbiol.">
        <title>The Global Catalogue of Microorganisms (GCM) 10K type strain sequencing project: providing services to taxonomists for standard genome sequencing and annotation.</title>
        <authorList>
            <consortium name="The Broad Institute Genomics Platform"/>
            <consortium name="The Broad Institute Genome Sequencing Center for Infectious Disease"/>
            <person name="Wu L."/>
            <person name="Ma J."/>
        </authorList>
    </citation>
    <scope>NUCLEOTIDE SEQUENCE [LARGE SCALE GENOMIC DNA]</scope>
    <source>
        <strain evidence="3 4">CGMCC 1.3239</strain>
    </source>
</reference>
<dbReference type="GO" id="GO:1990904">
    <property type="term" value="C:ribonucleoprotein complex"/>
    <property type="evidence" value="ECO:0007669"/>
    <property type="project" value="UniProtKB-KW"/>
</dbReference>
<dbReference type="Pfam" id="PF00253">
    <property type="entry name" value="Ribosomal_S14"/>
    <property type="match status" value="1"/>
</dbReference>
<proteinExistence type="predicted"/>
<dbReference type="GO" id="GO:0005840">
    <property type="term" value="C:ribosome"/>
    <property type="evidence" value="ECO:0007669"/>
    <property type="project" value="UniProtKB-KW"/>
</dbReference>
<accession>A0ABD5S9W4</accession>
<dbReference type="InterPro" id="IPR039744">
    <property type="entry name" value="RIbosomal_uS14_euk_arc"/>
</dbReference>
<dbReference type="Gene3D" id="4.10.830.10">
    <property type="entry name" value="30s Ribosomal Protein S14, Chain N"/>
    <property type="match status" value="1"/>
</dbReference>
<gene>
    <name evidence="3" type="ORF">ACFQEU_06795</name>
</gene>
<dbReference type="PANTHER" id="PTHR12010">
    <property type="entry name" value="40S RIBOSOMAL PROTEIN S29"/>
    <property type="match status" value="1"/>
</dbReference>
<name>A0ABD5S9W4_9EURY</name>
<dbReference type="AlphaFoldDB" id="A0ABD5S9W4"/>
<evidence type="ECO:0000256" key="1">
    <source>
        <dbReference type="ARBA" id="ARBA00022980"/>
    </source>
</evidence>
<keyword evidence="2" id="KW-0687">Ribonucleoprotein</keyword>
<dbReference type="PANTHER" id="PTHR12010:SF2">
    <property type="entry name" value="40S RIBOSOMAL PROTEIN S29"/>
    <property type="match status" value="1"/>
</dbReference>
<keyword evidence="1 3" id="KW-0689">Ribosomal protein</keyword>
<dbReference type="InterPro" id="IPR001209">
    <property type="entry name" value="Ribosomal_uS14"/>
</dbReference>
<dbReference type="InterPro" id="IPR043140">
    <property type="entry name" value="Ribosomal_uS14_sf"/>
</dbReference>
<dbReference type="NCBIfam" id="NF004424">
    <property type="entry name" value="PRK05766.1"/>
    <property type="match status" value="1"/>
</dbReference>
<comment type="caution">
    <text evidence="3">The sequence shown here is derived from an EMBL/GenBank/DDBJ whole genome shotgun (WGS) entry which is preliminary data.</text>
</comment>
<protein>
    <submittedName>
        <fullName evidence="3">30S ribosomal protein S14</fullName>
    </submittedName>
</protein>